<dbReference type="PANTHER" id="PTHR44591">
    <property type="entry name" value="STRESS RESPONSE REGULATOR PROTEIN 1"/>
    <property type="match status" value="1"/>
</dbReference>
<dbReference type="RefSeq" id="WP_323194658.1">
    <property type="nucleotide sequence ID" value="NZ_JAYGHG010000003.1"/>
</dbReference>
<protein>
    <submittedName>
        <fullName evidence="4">Response regulator</fullName>
    </submittedName>
</protein>
<feature type="domain" description="Response regulatory" evidence="3">
    <location>
        <begin position="12"/>
        <end position="130"/>
    </location>
</feature>
<dbReference type="InterPro" id="IPR050595">
    <property type="entry name" value="Bact_response_regulator"/>
</dbReference>
<evidence type="ECO:0000259" key="3">
    <source>
        <dbReference type="PROSITE" id="PS50110"/>
    </source>
</evidence>
<dbReference type="Pfam" id="PF00072">
    <property type="entry name" value="Response_reg"/>
    <property type="match status" value="1"/>
</dbReference>
<dbReference type="Proteomes" id="UP001302120">
    <property type="component" value="Unassembled WGS sequence"/>
</dbReference>
<evidence type="ECO:0000313" key="4">
    <source>
        <dbReference type="EMBL" id="MEA5580314.1"/>
    </source>
</evidence>
<comment type="caution">
    <text evidence="4">The sequence shown here is derived from an EMBL/GenBank/DDBJ whole genome shotgun (WGS) entry which is preliminary data.</text>
</comment>
<sequence>MDSNLVNLEGIKILVVDDDLDSRDYVCFVLEAEGAEIMSVSSAREALKILSESRVDVLLSDIGMPEIDGYMLIRQVRTWTSEQGGNIPAIALTAYVGEHNQQQALSAGFQMHITKPAAPTELVAAVVKLAGKTIISH</sequence>
<organism evidence="4 5">
    <name type="scientific">Nodularia harveyana UHCC-0300</name>
    <dbReference type="NCBI Taxonomy" id="2974287"/>
    <lineage>
        <taxon>Bacteria</taxon>
        <taxon>Bacillati</taxon>
        <taxon>Cyanobacteriota</taxon>
        <taxon>Cyanophyceae</taxon>
        <taxon>Nostocales</taxon>
        <taxon>Nodulariaceae</taxon>
        <taxon>Nodularia</taxon>
    </lineage>
</organism>
<dbReference type="EMBL" id="JAYGHG010000003">
    <property type="protein sequence ID" value="MEA5580314.1"/>
    <property type="molecule type" value="Genomic_DNA"/>
</dbReference>
<dbReference type="InterPro" id="IPR001789">
    <property type="entry name" value="Sig_transdc_resp-reg_receiver"/>
</dbReference>
<dbReference type="PANTHER" id="PTHR44591:SF3">
    <property type="entry name" value="RESPONSE REGULATORY DOMAIN-CONTAINING PROTEIN"/>
    <property type="match status" value="1"/>
</dbReference>
<dbReference type="PROSITE" id="PS50110">
    <property type="entry name" value="RESPONSE_REGULATORY"/>
    <property type="match status" value="1"/>
</dbReference>
<accession>A0ABU5UAY4</accession>
<proteinExistence type="predicted"/>
<dbReference type="CDD" id="cd17580">
    <property type="entry name" value="REC_2_DhkD-like"/>
    <property type="match status" value="1"/>
</dbReference>
<evidence type="ECO:0000256" key="1">
    <source>
        <dbReference type="ARBA" id="ARBA00022553"/>
    </source>
</evidence>
<evidence type="ECO:0000313" key="5">
    <source>
        <dbReference type="Proteomes" id="UP001302120"/>
    </source>
</evidence>
<gene>
    <name evidence="4" type="ORF">VB620_03045</name>
</gene>
<dbReference type="Gene3D" id="3.40.50.2300">
    <property type="match status" value="1"/>
</dbReference>
<name>A0ABU5UAY4_9CYAN</name>
<reference evidence="4 5" key="1">
    <citation type="submission" date="2023-12" db="EMBL/GenBank/DDBJ databases">
        <title>Baltic Sea Cyanobacteria.</title>
        <authorList>
            <person name="Delbaje E."/>
            <person name="Fewer D.P."/>
            <person name="Shishido T.K."/>
        </authorList>
    </citation>
    <scope>NUCLEOTIDE SEQUENCE [LARGE SCALE GENOMIC DNA]</scope>
    <source>
        <strain evidence="4 5">UHCC-0300</strain>
    </source>
</reference>
<dbReference type="InterPro" id="IPR011006">
    <property type="entry name" value="CheY-like_superfamily"/>
</dbReference>
<keyword evidence="1 2" id="KW-0597">Phosphoprotein</keyword>
<dbReference type="SUPFAM" id="SSF52172">
    <property type="entry name" value="CheY-like"/>
    <property type="match status" value="1"/>
</dbReference>
<keyword evidence="5" id="KW-1185">Reference proteome</keyword>
<dbReference type="SMART" id="SM00448">
    <property type="entry name" value="REC"/>
    <property type="match status" value="1"/>
</dbReference>
<feature type="modified residue" description="4-aspartylphosphate" evidence="2">
    <location>
        <position position="61"/>
    </location>
</feature>
<evidence type="ECO:0000256" key="2">
    <source>
        <dbReference type="PROSITE-ProRule" id="PRU00169"/>
    </source>
</evidence>